<evidence type="ECO:0000313" key="2">
    <source>
        <dbReference type="Proteomes" id="UP000321790"/>
    </source>
</evidence>
<proteinExistence type="predicted"/>
<accession>A0A5C7AXP2</accession>
<protein>
    <submittedName>
        <fullName evidence="1">Uncharacterized protein</fullName>
    </submittedName>
</protein>
<comment type="caution">
    <text evidence="1">The sequence shown here is derived from an EMBL/GenBank/DDBJ whole genome shotgun (WGS) entry which is preliminary data.</text>
</comment>
<dbReference type="AlphaFoldDB" id="A0A5C7AXP2"/>
<gene>
    <name evidence="1" type="ORF">FUA26_05415</name>
</gene>
<reference evidence="2" key="1">
    <citation type="submission" date="2019-08" db="EMBL/GenBank/DDBJ databases">
        <title>Seonamhaeicola sediminis sp. nov., isolated from marine sediment.</title>
        <authorList>
            <person name="Cao W.R."/>
        </authorList>
    </citation>
    <scope>NUCLEOTIDE SEQUENCE [LARGE SCALE GENOMIC DNA]</scope>
    <source>
        <strain evidence="2">Gy8</strain>
    </source>
</reference>
<sequence>MAQSDEAQKELSEKFIVMGAIDFSYIKQLEETQKLVDMYENNTGNKFIDFVSQLLLQDSTKDEAH</sequence>
<name>A0A5C7AXP2_9FLAO</name>
<keyword evidence="2" id="KW-1185">Reference proteome</keyword>
<organism evidence="1 2">
    <name type="scientific">Seonamhaeicola algicola</name>
    <dbReference type="NCBI Taxonomy" id="1719036"/>
    <lineage>
        <taxon>Bacteria</taxon>
        <taxon>Pseudomonadati</taxon>
        <taxon>Bacteroidota</taxon>
        <taxon>Flavobacteriia</taxon>
        <taxon>Flavobacteriales</taxon>
        <taxon>Flavobacteriaceae</taxon>
    </lineage>
</organism>
<dbReference type="RefSeq" id="WP_147132689.1">
    <property type="nucleotide sequence ID" value="NZ_VOSC01000016.1"/>
</dbReference>
<dbReference type="Proteomes" id="UP000321790">
    <property type="component" value="Unassembled WGS sequence"/>
</dbReference>
<dbReference type="EMBL" id="VOSC01000016">
    <property type="protein sequence ID" value="TXE12403.1"/>
    <property type="molecule type" value="Genomic_DNA"/>
</dbReference>
<evidence type="ECO:0000313" key="1">
    <source>
        <dbReference type="EMBL" id="TXE12403.1"/>
    </source>
</evidence>